<accession>A0A8H7PRE1</accession>
<dbReference type="AlphaFoldDB" id="A0A8H7PRE1"/>
<dbReference type="EMBL" id="JAEPRA010000011">
    <property type="protein sequence ID" value="KAG2178513.1"/>
    <property type="molecule type" value="Genomic_DNA"/>
</dbReference>
<proteinExistence type="predicted"/>
<keyword evidence="2" id="KW-1185">Reference proteome</keyword>
<reference evidence="1" key="1">
    <citation type="submission" date="2020-12" db="EMBL/GenBank/DDBJ databases">
        <title>Metabolic potential, ecology and presence of endohyphal bacteria is reflected in genomic diversity of Mucoromycotina.</title>
        <authorList>
            <person name="Muszewska A."/>
            <person name="Okrasinska A."/>
            <person name="Steczkiewicz K."/>
            <person name="Drgas O."/>
            <person name="Orlowska M."/>
            <person name="Perlinska-Lenart U."/>
            <person name="Aleksandrzak-Piekarczyk T."/>
            <person name="Szatraj K."/>
            <person name="Zielenkiewicz U."/>
            <person name="Pilsyk S."/>
            <person name="Malc E."/>
            <person name="Mieczkowski P."/>
            <person name="Kruszewska J.S."/>
            <person name="Biernat P."/>
            <person name="Pawlowska J."/>
        </authorList>
    </citation>
    <scope>NUCLEOTIDE SEQUENCE</scope>
    <source>
        <strain evidence="1">WA0000051536</strain>
    </source>
</reference>
<organism evidence="1 2">
    <name type="scientific">Umbelopsis vinacea</name>
    <dbReference type="NCBI Taxonomy" id="44442"/>
    <lineage>
        <taxon>Eukaryota</taxon>
        <taxon>Fungi</taxon>
        <taxon>Fungi incertae sedis</taxon>
        <taxon>Mucoromycota</taxon>
        <taxon>Mucoromycotina</taxon>
        <taxon>Umbelopsidomycetes</taxon>
        <taxon>Umbelopsidales</taxon>
        <taxon>Umbelopsidaceae</taxon>
        <taxon>Umbelopsis</taxon>
    </lineage>
</organism>
<gene>
    <name evidence="1" type="ORF">INT44_001665</name>
</gene>
<comment type="caution">
    <text evidence="1">The sequence shown here is derived from an EMBL/GenBank/DDBJ whole genome shotgun (WGS) entry which is preliminary data.</text>
</comment>
<evidence type="ECO:0000313" key="2">
    <source>
        <dbReference type="Proteomes" id="UP000612746"/>
    </source>
</evidence>
<evidence type="ECO:0000313" key="1">
    <source>
        <dbReference type="EMBL" id="KAG2178513.1"/>
    </source>
</evidence>
<sequence length="136" mass="15249">MTNDVTPNTTTVIVDDADLLAILADDNNLDDTTTELIIQPTLEFLLSPNLPELQSDDEGSELSLTLLDDAPSRKRSREDFEEDDADPFGFELLDVIQLEDPPHLAKKPFVNDEELSLDFLDDFESNPEIVEPFITV</sequence>
<name>A0A8H7PRE1_9FUNG</name>
<dbReference type="Proteomes" id="UP000612746">
    <property type="component" value="Unassembled WGS sequence"/>
</dbReference>
<protein>
    <submittedName>
        <fullName evidence="1">Uncharacterized protein</fullName>
    </submittedName>
</protein>
<dbReference type="OrthoDB" id="10365167at2759"/>